<evidence type="ECO:0000256" key="7">
    <source>
        <dbReference type="ARBA" id="ARBA00049119"/>
    </source>
</evidence>
<dbReference type="InterPro" id="IPR036259">
    <property type="entry name" value="MFS_trans_sf"/>
</dbReference>
<dbReference type="PROSITE" id="PS00217">
    <property type="entry name" value="SUGAR_TRANSPORT_2"/>
    <property type="match status" value="1"/>
</dbReference>
<dbReference type="PROSITE" id="PS50850">
    <property type="entry name" value="MFS"/>
    <property type="match status" value="1"/>
</dbReference>
<dbReference type="eggNOG" id="KOG0254">
    <property type="taxonomic scope" value="Eukaryota"/>
</dbReference>
<feature type="transmembrane region" description="Helical" evidence="10">
    <location>
        <begin position="162"/>
        <end position="185"/>
    </location>
</feature>
<evidence type="ECO:0000313" key="13">
    <source>
        <dbReference type="Proteomes" id="UP000014071"/>
    </source>
</evidence>
<evidence type="ECO:0000256" key="8">
    <source>
        <dbReference type="RuleBase" id="RU003346"/>
    </source>
</evidence>
<feature type="region of interest" description="Disordered" evidence="9">
    <location>
        <begin position="614"/>
        <end position="636"/>
    </location>
</feature>
<comment type="catalytic activity">
    <reaction evidence="7">
        <text>myo-inositol(out) + H(+)(out) = myo-inositol(in) + H(+)(in)</text>
        <dbReference type="Rhea" id="RHEA:60364"/>
        <dbReference type="ChEBI" id="CHEBI:15378"/>
        <dbReference type="ChEBI" id="CHEBI:17268"/>
    </reaction>
</comment>
<evidence type="ECO:0000256" key="6">
    <source>
        <dbReference type="ARBA" id="ARBA00023136"/>
    </source>
</evidence>
<dbReference type="Proteomes" id="UP000014071">
    <property type="component" value="Unassembled WGS sequence"/>
</dbReference>
<dbReference type="InterPro" id="IPR005828">
    <property type="entry name" value="MFS_sugar_transport-like"/>
</dbReference>
<evidence type="ECO:0000256" key="10">
    <source>
        <dbReference type="SAM" id="Phobius"/>
    </source>
</evidence>
<feature type="transmembrane region" description="Helical" evidence="10">
    <location>
        <begin position="511"/>
        <end position="529"/>
    </location>
</feature>
<keyword evidence="4 10" id="KW-0812">Transmembrane</keyword>
<evidence type="ECO:0000256" key="3">
    <source>
        <dbReference type="ARBA" id="ARBA00022448"/>
    </source>
</evidence>
<dbReference type="RefSeq" id="XP_012192073.1">
    <property type="nucleotide sequence ID" value="XM_012336683.1"/>
</dbReference>
<keyword evidence="5 10" id="KW-1133">Transmembrane helix</keyword>
<keyword evidence="3 8" id="KW-0813">Transport</keyword>
<comment type="similarity">
    <text evidence="2 8">Belongs to the major facilitator superfamily. Sugar transporter (TC 2.A.1.1) family.</text>
</comment>
<gene>
    <name evidence="12" type="ORF">PHSY_006080</name>
</gene>
<evidence type="ECO:0000256" key="9">
    <source>
        <dbReference type="SAM" id="MobiDB-lite"/>
    </source>
</evidence>
<feature type="transmembrane region" description="Helical" evidence="10">
    <location>
        <begin position="410"/>
        <end position="431"/>
    </location>
</feature>
<dbReference type="PRINTS" id="PR00171">
    <property type="entry name" value="SUGRTRNSPORT"/>
</dbReference>
<sequence>MCLLRDPTLFPVVLVRRAGPLSVAYAGHQCPYNVPTPRDACSSKANPSVGIPFGSKQSSFKKHSHPPLPTSKPSSSFPTACVLGTSWRFLPSSTLGSAAALQRLAPSYLAMVRIVTQYVLRHETFHADFGMPFPSTTDLGVIAGVIVAPDFKRVTKNPSSDYIGFIVSSMLLGAFVGCIPASLIADAFSRRFAIMVGALIFILGGVLQTAAMNQGMMMAGRFFAGIGIGMLSLLAPLYQSEIAHPSIRGRLTTLQQFFLGIGALIASFVVYGTNLHHHNTVFEWRFPLGLQIAPAVPLAFLIMLFPESPRWLMAKGREEEALRSLARLHARGDTSDVFVRAELAEIKAKLAVEKGTASGWSEIFGSTQNIRKVAIGVILQFSVQITGVAAIQYYAPEIFGAFGYSNSRIFLLQSINSIIALLGEGACVLFVDKLGRRWPLIVCNAVAGSCFAIATALQAVFPADSPRFNSHAGGAFIAMIWIFNFAFSAGIGPLSWAVPVEIMGTSIRAKGTALTSISCWLANFMIGQVTPKALESVGWKYYILFAVGGFTNALTFWLILPETKGRTLEEMDEFFENTPWIVAFHNTSIGSDKKREEELRRGIVSIAQPDFVETGSHDDKLDGLKTSSHDHDIEKH</sequence>
<dbReference type="NCBIfam" id="TIGR00879">
    <property type="entry name" value="SP"/>
    <property type="match status" value="1"/>
</dbReference>
<feature type="transmembrane region" description="Helical" evidence="10">
    <location>
        <begin position="373"/>
        <end position="395"/>
    </location>
</feature>
<dbReference type="GO" id="GO:0005351">
    <property type="term" value="F:carbohydrate:proton symporter activity"/>
    <property type="evidence" value="ECO:0007669"/>
    <property type="project" value="TreeGrafter"/>
</dbReference>
<dbReference type="SUPFAM" id="SSF103473">
    <property type="entry name" value="MFS general substrate transporter"/>
    <property type="match status" value="1"/>
</dbReference>
<reference evidence="13" key="1">
    <citation type="journal article" date="2013" name="Genome Announc.">
        <title>Draft genome sequence of the basidiomycetous yeast-like fungus Pseudozyma hubeiensis SY62, which produces an abundant amount of the biosurfactant mannosylerythritol lipids.</title>
        <authorList>
            <person name="Konishi M."/>
            <person name="Hatada Y."/>
            <person name="Horiuchi J."/>
        </authorList>
    </citation>
    <scope>NUCLEOTIDE SEQUENCE [LARGE SCALE GENOMIC DNA]</scope>
    <source>
        <strain evidence="13">SY62</strain>
    </source>
</reference>
<feature type="transmembrane region" description="Helical" evidence="10">
    <location>
        <begin position="257"/>
        <end position="274"/>
    </location>
</feature>
<dbReference type="PANTHER" id="PTHR48022">
    <property type="entry name" value="PLASTIDIC GLUCOSE TRANSPORTER 4"/>
    <property type="match status" value="1"/>
</dbReference>
<organism evidence="12 13">
    <name type="scientific">Pseudozyma hubeiensis (strain SY62)</name>
    <name type="common">Yeast</name>
    <dbReference type="NCBI Taxonomy" id="1305764"/>
    <lineage>
        <taxon>Eukaryota</taxon>
        <taxon>Fungi</taxon>
        <taxon>Dikarya</taxon>
        <taxon>Basidiomycota</taxon>
        <taxon>Ustilaginomycotina</taxon>
        <taxon>Ustilaginomycetes</taxon>
        <taxon>Ustilaginales</taxon>
        <taxon>Ustilaginaceae</taxon>
        <taxon>Pseudozyma</taxon>
    </lineage>
</organism>
<evidence type="ECO:0000256" key="2">
    <source>
        <dbReference type="ARBA" id="ARBA00010992"/>
    </source>
</evidence>
<dbReference type="GO" id="GO:0016020">
    <property type="term" value="C:membrane"/>
    <property type="evidence" value="ECO:0007669"/>
    <property type="project" value="UniProtKB-SubCell"/>
</dbReference>
<feature type="transmembrane region" description="Helical" evidence="10">
    <location>
        <begin position="218"/>
        <end position="237"/>
    </location>
</feature>
<proteinExistence type="inferred from homology"/>
<dbReference type="FunFam" id="1.20.1250.20:FF:000090">
    <property type="entry name" value="MFS sugar transporter, putative"/>
    <property type="match status" value="1"/>
</dbReference>
<feature type="transmembrane region" description="Helical" evidence="10">
    <location>
        <begin position="541"/>
        <end position="560"/>
    </location>
</feature>
<dbReference type="InterPro" id="IPR020846">
    <property type="entry name" value="MFS_dom"/>
</dbReference>
<evidence type="ECO:0000256" key="1">
    <source>
        <dbReference type="ARBA" id="ARBA00004141"/>
    </source>
</evidence>
<feature type="compositionally biased region" description="Basic and acidic residues" evidence="9">
    <location>
        <begin position="615"/>
        <end position="636"/>
    </location>
</feature>
<dbReference type="HOGENOM" id="CLU_001265_30_12_1"/>
<feature type="transmembrane region" description="Helical" evidence="10">
    <location>
        <begin position="438"/>
        <end position="461"/>
    </location>
</feature>
<feature type="transmembrane region" description="Helical" evidence="10">
    <location>
        <begin position="192"/>
        <end position="212"/>
    </location>
</feature>
<comment type="subcellular location">
    <subcellularLocation>
        <location evidence="1">Membrane</location>
        <topology evidence="1">Multi-pass membrane protein</topology>
    </subcellularLocation>
</comment>
<accession>R9PAT4</accession>
<dbReference type="InterPro" id="IPR003663">
    <property type="entry name" value="Sugar/inositol_transpt"/>
</dbReference>
<feature type="domain" description="Major facilitator superfamily (MFS) profile" evidence="11">
    <location>
        <begin position="124"/>
        <end position="564"/>
    </location>
</feature>
<dbReference type="GeneID" id="24111352"/>
<protein>
    <recommendedName>
        <fullName evidence="11">Major facilitator superfamily (MFS) profile domain-containing protein</fullName>
    </recommendedName>
</protein>
<dbReference type="AlphaFoldDB" id="R9PAT4"/>
<dbReference type="PANTHER" id="PTHR48022:SF37">
    <property type="entry name" value="MAJOR FACILITATOR SUPERFAMILY (MFS) PROFILE DOMAIN-CONTAINING PROTEIN-RELATED"/>
    <property type="match status" value="1"/>
</dbReference>
<dbReference type="EMBL" id="DF238820">
    <property type="protein sequence ID" value="GAC98486.1"/>
    <property type="molecule type" value="Genomic_DNA"/>
</dbReference>
<feature type="transmembrane region" description="Helical" evidence="10">
    <location>
        <begin position="473"/>
        <end position="499"/>
    </location>
</feature>
<dbReference type="InterPro" id="IPR005829">
    <property type="entry name" value="Sugar_transporter_CS"/>
</dbReference>
<dbReference type="Pfam" id="PF00083">
    <property type="entry name" value="Sugar_tr"/>
    <property type="match status" value="1"/>
</dbReference>
<evidence type="ECO:0000259" key="11">
    <source>
        <dbReference type="PROSITE" id="PS50850"/>
    </source>
</evidence>
<name>R9PAT4_PSEHS</name>
<dbReference type="InterPro" id="IPR050360">
    <property type="entry name" value="MFS_Sugar_Transporters"/>
</dbReference>
<dbReference type="Gene3D" id="1.20.1250.20">
    <property type="entry name" value="MFS general substrate transporter like domains"/>
    <property type="match status" value="1"/>
</dbReference>
<feature type="transmembrane region" description="Helical" evidence="10">
    <location>
        <begin position="286"/>
        <end position="305"/>
    </location>
</feature>
<evidence type="ECO:0000256" key="4">
    <source>
        <dbReference type="ARBA" id="ARBA00022692"/>
    </source>
</evidence>
<evidence type="ECO:0000256" key="5">
    <source>
        <dbReference type="ARBA" id="ARBA00022989"/>
    </source>
</evidence>
<keyword evidence="13" id="KW-1185">Reference proteome</keyword>
<keyword evidence="6 10" id="KW-0472">Membrane</keyword>
<dbReference type="OrthoDB" id="4142200at2759"/>
<evidence type="ECO:0000313" key="12">
    <source>
        <dbReference type="EMBL" id="GAC98486.1"/>
    </source>
</evidence>